<dbReference type="Proteomes" id="UP000078555">
    <property type="component" value="Unassembled WGS sequence"/>
</dbReference>
<proteinExistence type="predicted"/>
<evidence type="ECO:0000313" key="1">
    <source>
        <dbReference type="EMBL" id="SBT57941.1"/>
    </source>
</evidence>
<accession>A0A1A9ANY4</accession>
<sequence length="80" mass="9564">MRILLILVPHANPNYKNNFDNYVEKYKSVYSNCKFEQKKDKHCEEFHKFFGNKIYGELSSLSYVLEETSRRIELLPDKGD</sequence>
<evidence type="ECO:0000313" key="2">
    <source>
        <dbReference type="Proteomes" id="UP000078555"/>
    </source>
</evidence>
<protein>
    <submittedName>
        <fullName evidence="1">PIR Superfamily Protein</fullName>
    </submittedName>
</protein>
<reference evidence="2" key="1">
    <citation type="submission" date="2016-05" db="EMBL/GenBank/DDBJ databases">
        <authorList>
            <person name="Naeem Raeece"/>
        </authorList>
    </citation>
    <scope>NUCLEOTIDE SEQUENCE [LARGE SCALE GENOMIC DNA]</scope>
</reference>
<dbReference type="EMBL" id="FLRD01001696">
    <property type="protein sequence ID" value="SBT57941.1"/>
    <property type="molecule type" value="Genomic_DNA"/>
</dbReference>
<dbReference type="AlphaFoldDB" id="A0A1A9ANY4"/>
<organism evidence="1 2">
    <name type="scientific">Plasmodium ovale wallikeri</name>
    <dbReference type="NCBI Taxonomy" id="864142"/>
    <lineage>
        <taxon>Eukaryota</taxon>
        <taxon>Sar</taxon>
        <taxon>Alveolata</taxon>
        <taxon>Apicomplexa</taxon>
        <taxon>Aconoidasida</taxon>
        <taxon>Haemosporida</taxon>
        <taxon>Plasmodiidae</taxon>
        <taxon>Plasmodium</taxon>
        <taxon>Plasmodium (Plasmodium)</taxon>
    </lineage>
</organism>
<gene>
    <name evidence="1" type="ORF">POVWA1_084620</name>
</gene>
<keyword evidence="2" id="KW-1185">Reference proteome</keyword>
<name>A0A1A9ANY4_PLAOA</name>